<keyword evidence="3" id="KW-1185">Reference proteome</keyword>
<evidence type="ECO:0000313" key="3">
    <source>
        <dbReference type="Proteomes" id="UP000281553"/>
    </source>
</evidence>
<feature type="transmembrane region" description="Helical" evidence="1">
    <location>
        <begin position="62"/>
        <end position="82"/>
    </location>
</feature>
<proteinExistence type="predicted"/>
<keyword evidence="1" id="KW-0472">Membrane</keyword>
<dbReference type="Proteomes" id="UP000281553">
    <property type="component" value="Unassembled WGS sequence"/>
</dbReference>
<organism evidence="2 3">
    <name type="scientific">Dibothriocephalus latus</name>
    <name type="common">Fish tapeworm</name>
    <name type="synonym">Diphyllobothrium latum</name>
    <dbReference type="NCBI Taxonomy" id="60516"/>
    <lineage>
        <taxon>Eukaryota</taxon>
        <taxon>Metazoa</taxon>
        <taxon>Spiralia</taxon>
        <taxon>Lophotrochozoa</taxon>
        <taxon>Platyhelminthes</taxon>
        <taxon>Cestoda</taxon>
        <taxon>Eucestoda</taxon>
        <taxon>Diphyllobothriidea</taxon>
        <taxon>Diphyllobothriidae</taxon>
        <taxon>Dibothriocephalus</taxon>
    </lineage>
</organism>
<dbReference type="AlphaFoldDB" id="A0A3P7L9I0"/>
<evidence type="ECO:0000256" key="1">
    <source>
        <dbReference type="SAM" id="Phobius"/>
    </source>
</evidence>
<evidence type="ECO:0000313" key="2">
    <source>
        <dbReference type="EMBL" id="VDN10120.1"/>
    </source>
</evidence>
<dbReference type="EMBL" id="UYRU01048501">
    <property type="protein sequence ID" value="VDN10120.1"/>
    <property type="molecule type" value="Genomic_DNA"/>
</dbReference>
<sequence length="108" mass="12302">MVIEKVELPIISCGIVRAMRRSDGFRLGHTEQPEQQILKNDGLKESTYFNSRVSRRLKLTRGLLMVIVTCSVIMLPLSIAQVLSIPFLRHPTCVCMVEFITCFYMVAL</sequence>
<accession>A0A3P7L9I0</accession>
<keyword evidence="1" id="KW-0812">Transmembrane</keyword>
<gene>
    <name evidence="2" type="ORF">DILT_LOCUS5951</name>
</gene>
<reference evidence="2 3" key="1">
    <citation type="submission" date="2018-11" db="EMBL/GenBank/DDBJ databases">
        <authorList>
            <consortium name="Pathogen Informatics"/>
        </authorList>
    </citation>
    <scope>NUCLEOTIDE SEQUENCE [LARGE SCALE GENOMIC DNA]</scope>
</reference>
<dbReference type="OrthoDB" id="9990906at2759"/>
<protein>
    <submittedName>
        <fullName evidence="2">Uncharacterized protein</fullName>
    </submittedName>
</protein>
<keyword evidence="1" id="KW-1133">Transmembrane helix</keyword>
<name>A0A3P7L9I0_DIBLA</name>